<name>A0A9Q1BR19_HOLLE</name>
<dbReference type="Proteomes" id="UP001152320">
    <property type="component" value="Chromosome 13"/>
</dbReference>
<evidence type="ECO:0000313" key="2">
    <source>
        <dbReference type="Proteomes" id="UP001152320"/>
    </source>
</evidence>
<gene>
    <name evidence="1" type="ORF">HOLleu_27636</name>
</gene>
<comment type="caution">
    <text evidence="1">The sequence shown here is derived from an EMBL/GenBank/DDBJ whole genome shotgun (WGS) entry which is preliminary data.</text>
</comment>
<keyword evidence="2" id="KW-1185">Reference proteome</keyword>
<accession>A0A9Q1BR19</accession>
<sequence length="56" mass="6154">MIYTNFSPSLKTLITLCHDAIPLHLCRKASLLQGPNYSPVAMEAGIVILVCPTNRK</sequence>
<evidence type="ECO:0000313" key="1">
    <source>
        <dbReference type="EMBL" id="KAJ8031041.1"/>
    </source>
</evidence>
<protein>
    <submittedName>
        <fullName evidence="1">Uncharacterized protein</fullName>
    </submittedName>
</protein>
<dbReference type="EMBL" id="JAIZAY010000013">
    <property type="protein sequence ID" value="KAJ8031041.1"/>
    <property type="molecule type" value="Genomic_DNA"/>
</dbReference>
<organism evidence="1 2">
    <name type="scientific">Holothuria leucospilota</name>
    <name type="common">Black long sea cucumber</name>
    <name type="synonym">Mertensiothuria leucospilota</name>
    <dbReference type="NCBI Taxonomy" id="206669"/>
    <lineage>
        <taxon>Eukaryota</taxon>
        <taxon>Metazoa</taxon>
        <taxon>Echinodermata</taxon>
        <taxon>Eleutherozoa</taxon>
        <taxon>Echinozoa</taxon>
        <taxon>Holothuroidea</taxon>
        <taxon>Aspidochirotacea</taxon>
        <taxon>Aspidochirotida</taxon>
        <taxon>Holothuriidae</taxon>
        <taxon>Holothuria</taxon>
    </lineage>
</organism>
<dbReference type="AlphaFoldDB" id="A0A9Q1BR19"/>
<reference evidence="1" key="1">
    <citation type="submission" date="2021-10" db="EMBL/GenBank/DDBJ databases">
        <title>Tropical sea cucumber genome reveals ecological adaptation and Cuvierian tubules defense mechanism.</title>
        <authorList>
            <person name="Chen T."/>
        </authorList>
    </citation>
    <scope>NUCLEOTIDE SEQUENCE</scope>
    <source>
        <strain evidence="1">Nanhai2018</strain>
        <tissue evidence="1">Muscle</tissue>
    </source>
</reference>
<proteinExistence type="predicted"/>